<organism evidence="1 2">
    <name type="scientific">Thalassiosira oceanica</name>
    <name type="common">Marine diatom</name>
    <dbReference type="NCBI Taxonomy" id="159749"/>
    <lineage>
        <taxon>Eukaryota</taxon>
        <taxon>Sar</taxon>
        <taxon>Stramenopiles</taxon>
        <taxon>Ochrophyta</taxon>
        <taxon>Bacillariophyta</taxon>
        <taxon>Coscinodiscophyceae</taxon>
        <taxon>Thalassiosirophycidae</taxon>
        <taxon>Thalassiosirales</taxon>
        <taxon>Thalassiosiraceae</taxon>
        <taxon>Thalassiosira</taxon>
    </lineage>
</organism>
<comment type="caution">
    <text evidence="1">The sequence shown here is derived from an EMBL/GenBank/DDBJ whole genome shotgun (WGS) entry which is preliminary data.</text>
</comment>
<evidence type="ECO:0000313" key="2">
    <source>
        <dbReference type="Proteomes" id="UP000266841"/>
    </source>
</evidence>
<evidence type="ECO:0000313" key="1">
    <source>
        <dbReference type="EMBL" id="EJK77790.1"/>
    </source>
</evidence>
<gene>
    <name evidence="1" type="ORF">THAOC_00358</name>
</gene>
<dbReference type="Proteomes" id="UP000266841">
    <property type="component" value="Unassembled WGS sequence"/>
</dbReference>
<name>K0TJE6_THAOC</name>
<reference evidence="1 2" key="1">
    <citation type="journal article" date="2012" name="Genome Biol.">
        <title>Genome and low-iron response of an oceanic diatom adapted to chronic iron limitation.</title>
        <authorList>
            <person name="Lommer M."/>
            <person name="Specht M."/>
            <person name="Roy A.S."/>
            <person name="Kraemer L."/>
            <person name="Andreson R."/>
            <person name="Gutowska M.A."/>
            <person name="Wolf J."/>
            <person name="Bergner S.V."/>
            <person name="Schilhabel M.B."/>
            <person name="Klostermeier U.C."/>
            <person name="Beiko R.G."/>
            <person name="Rosenstiel P."/>
            <person name="Hippler M."/>
            <person name="Laroche J."/>
        </authorList>
    </citation>
    <scope>NUCLEOTIDE SEQUENCE [LARGE SCALE GENOMIC DNA]</scope>
    <source>
        <strain evidence="1 2">CCMP1005</strain>
    </source>
</reference>
<keyword evidence="2" id="KW-1185">Reference proteome</keyword>
<accession>K0TJE6</accession>
<protein>
    <submittedName>
        <fullName evidence="1">Uncharacterized protein</fullName>
    </submittedName>
</protein>
<dbReference type="AlphaFoldDB" id="K0TJE6"/>
<dbReference type="EMBL" id="AGNL01000412">
    <property type="protein sequence ID" value="EJK77790.1"/>
    <property type="molecule type" value="Genomic_DNA"/>
</dbReference>
<sequence>MPESELAEDFALEYIPPLPPWCTSGQYWHPQMVRFTMLRRFVFLALRLLLPEDDQFKAYVKVQENQ</sequence>
<proteinExistence type="predicted"/>